<proteinExistence type="inferred from homology"/>
<dbReference type="InterPro" id="IPR036188">
    <property type="entry name" value="FAD/NAD-bd_sf"/>
</dbReference>
<evidence type="ECO:0000256" key="1">
    <source>
        <dbReference type="ARBA" id="ARBA00023002"/>
    </source>
</evidence>
<dbReference type="InterPro" id="IPR044560">
    <property type="entry name" value="MOase"/>
</dbReference>
<evidence type="ECO:0000313" key="5">
    <source>
        <dbReference type="EMBL" id="PNX86013.1"/>
    </source>
</evidence>
<dbReference type="AlphaFoldDB" id="A0A2K3M5I6"/>
<feature type="domain" description="FAD-binding" evidence="4">
    <location>
        <begin position="47"/>
        <end position="163"/>
    </location>
</feature>
<dbReference type="InterPro" id="IPR002938">
    <property type="entry name" value="FAD-bd"/>
</dbReference>
<dbReference type="ExpressionAtlas" id="A0A2K3M5I6">
    <property type="expression patterns" value="baseline"/>
</dbReference>
<dbReference type="GO" id="GO:0004497">
    <property type="term" value="F:monooxygenase activity"/>
    <property type="evidence" value="ECO:0007669"/>
    <property type="project" value="UniProtKB-KW"/>
</dbReference>
<dbReference type="EMBL" id="ASHM01050106">
    <property type="protein sequence ID" value="PNX86013.1"/>
    <property type="molecule type" value="Genomic_DNA"/>
</dbReference>
<keyword evidence="2" id="KW-0503">Monooxygenase</keyword>
<reference evidence="5 6" key="1">
    <citation type="journal article" date="2014" name="Am. J. Bot.">
        <title>Genome assembly and annotation for red clover (Trifolium pratense; Fabaceae).</title>
        <authorList>
            <person name="Istvanek J."/>
            <person name="Jaros M."/>
            <person name="Krenek A."/>
            <person name="Repkova J."/>
        </authorList>
    </citation>
    <scope>NUCLEOTIDE SEQUENCE [LARGE SCALE GENOMIC DNA]</scope>
    <source>
        <strain evidence="6">cv. Tatra</strain>
        <tissue evidence="5">Young leaves</tissue>
    </source>
</reference>
<name>A0A2K3M5I6_TRIPR</name>
<evidence type="ECO:0000313" key="6">
    <source>
        <dbReference type="Proteomes" id="UP000236291"/>
    </source>
</evidence>
<dbReference type="GO" id="GO:0071949">
    <property type="term" value="F:FAD binding"/>
    <property type="evidence" value="ECO:0007669"/>
    <property type="project" value="InterPro"/>
</dbReference>
<evidence type="ECO:0000256" key="2">
    <source>
        <dbReference type="ARBA" id="ARBA00023033"/>
    </source>
</evidence>
<dbReference type="SUPFAM" id="SSF51905">
    <property type="entry name" value="FAD/NAD(P)-binding domain"/>
    <property type="match status" value="1"/>
</dbReference>
<accession>A0A2K3M5I6</accession>
<dbReference type="Pfam" id="PF01494">
    <property type="entry name" value="FAD_binding_3"/>
    <property type="match status" value="1"/>
</dbReference>
<dbReference type="Gene3D" id="3.50.50.60">
    <property type="entry name" value="FAD/NAD(P)-binding domain"/>
    <property type="match status" value="1"/>
</dbReference>
<gene>
    <name evidence="5" type="ORF">L195_g042088</name>
</gene>
<reference evidence="5 6" key="2">
    <citation type="journal article" date="2017" name="Front. Plant Sci.">
        <title>Gene Classification and Mining of Molecular Markers Useful in Red Clover (Trifolium pratense) Breeding.</title>
        <authorList>
            <person name="Istvanek J."/>
            <person name="Dluhosova J."/>
            <person name="Dluhos P."/>
            <person name="Patkova L."/>
            <person name="Nedelnik J."/>
            <person name="Repkova J."/>
        </authorList>
    </citation>
    <scope>NUCLEOTIDE SEQUENCE [LARGE SCALE GENOMIC DNA]</scope>
    <source>
        <strain evidence="6">cv. Tatra</strain>
        <tissue evidence="5">Young leaves</tissue>
    </source>
</reference>
<protein>
    <submittedName>
        <fullName evidence="5">FAD-dependent urate hydroxylase-like protein</fullName>
    </submittedName>
</protein>
<dbReference type="Proteomes" id="UP000236291">
    <property type="component" value="Unassembled WGS sequence"/>
</dbReference>
<comment type="similarity">
    <text evidence="3">Belongs to the 3-hydroxybenzoate 6-hydroxylase family.</text>
</comment>
<comment type="caution">
    <text evidence="5">The sequence shown here is derived from an EMBL/GenBank/DDBJ whole genome shotgun (WGS) entry which is preliminary data.</text>
</comment>
<evidence type="ECO:0000259" key="4">
    <source>
        <dbReference type="Pfam" id="PF01494"/>
    </source>
</evidence>
<organism evidence="5 6">
    <name type="scientific">Trifolium pratense</name>
    <name type="common">Red clover</name>
    <dbReference type="NCBI Taxonomy" id="57577"/>
    <lineage>
        <taxon>Eukaryota</taxon>
        <taxon>Viridiplantae</taxon>
        <taxon>Streptophyta</taxon>
        <taxon>Embryophyta</taxon>
        <taxon>Tracheophyta</taxon>
        <taxon>Spermatophyta</taxon>
        <taxon>Magnoliopsida</taxon>
        <taxon>eudicotyledons</taxon>
        <taxon>Gunneridae</taxon>
        <taxon>Pentapetalae</taxon>
        <taxon>rosids</taxon>
        <taxon>fabids</taxon>
        <taxon>Fabales</taxon>
        <taxon>Fabaceae</taxon>
        <taxon>Papilionoideae</taxon>
        <taxon>50 kb inversion clade</taxon>
        <taxon>NPAAA clade</taxon>
        <taxon>Hologalegina</taxon>
        <taxon>IRL clade</taxon>
        <taxon>Trifolieae</taxon>
        <taxon>Trifolium</taxon>
    </lineage>
</organism>
<evidence type="ECO:0000256" key="3">
    <source>
        <dbReference type="ARBA" id="ARBA00024018"/>
    </source>
</evidence>
<keyword evidence="1" id="KW-0560">Oxidoreductase</keyword>
<sequence length="241" mass="27778">MVAKWLSFKEASYTGRYATRGYVELNKNHEIEPMFMQYFGKGFRAGAIPCDEKGVYWFFTWTPTSKDKELAQDPAKLKDYVLSKLENMPSDVRSFIEKTELDAFQSTPLRYRHPWELIMGNISKNNVCVVGDALHPMTPDLGQGGCCALEDGVVLARCLAEAFFKKPNEEKEEYKRIEESLKKYAKERRWRCIDLISTAYIVGFIQQSNSKFVNFIRDTILATFLAVQLLKKSDFDCGQLK</sequence>
<dbReference type="STRING" id="57577.A0A2K3M5I6"/>
<dbReference type="PANTHER" id="PTHR45934:SF20">
    <property type="entry name" value="MONOOXYGENASE 2-RELATED"/>
    <property type="match status" value="1"/>
</dbReference>
<dbReference type="PANTHER" id="PTHR45934">
    <property type="entry name" value="FAD/NAD(P)-BINDING OXIDOREDUCTASE FAMILY PROTEIN"/>
    <property type="match status" value="1"/>
</dbReference>